<evidence type="ECO:0000313" key="2">
    <source>
        <dbReference type="EMBL" id="MBT0653018.1"/>
    </source>
</evidence>
<evidence type="ECO:0000259" key="1">
    <source>
        <dbReference type="Pfam" id="PF00535"/>
    </source>
</evidence>
<reference evidence="2 3" key="1">
    <citation type="submission" date="2021-05" db="EMBL/GenBank/DDBJ databases">
        <title>The draft genome of Geobacter luticola JCM 17780.</title>
        <authorList>
            <person name="Xu Z."/>
            <person name="Masuda Y."/>
            <person name="Itoh H."/>
            <person name="Senoo K."/>
        </authorList>
    </citation>
    <scope>NUCLEOTIDE SEQUENCE [LARGE SCALE GENOMIC DNA]</scope>
    <source>
        <strain evidence="2 3">JCM 17780</strain>
    </source>
</reference>
<dbReference type="PANTHER" id="PTHR43685">
    <property type="entry name" value="GLYCOSYLTRANSFERASE"/>
    <property type="match status" value="1"/>
</dbReference>
<dbReference type="Pfam" id="PF00535">
    <property type="entry name" value="Glycos_transf_2"/>
    <property type="match status" value="1"/>
</dbReference>
<feature type="domain" description="Glycosyltransferase 2-like" evidence="1">
    <location>
        <begin position="7"/>
        <end position="89"/>
    </location>
</feature>
<dbReference type="CDD" id="cd06433">
    <property type="entry name" value="GT_2_WfgS_like"/>
    <property type="match status" value="1"/>
</dbReference>
<name>A0ABS5SCB4_9BACT</name>
<dbReference type="SUPFAM" id="SSF53448">
    <property type="entry name" value="Nucleotide-diphospho-sugar transferases"/>
    <property type="match status" value="1"/>
</dbReference>
<evidence type="ECO:0000313" key="3">
    <source>
        <dbReference type="Proteomes" id="UP000756860"/>
    </source>
</evidence>
<sequence>MNNPLITIITVVYNGVETLDETIASIRAIRYKPLEYIIVDGESTDGTLNIIQRNKDMITRWVSERDQGIYDAMNKGWRLASDESYVLYIGSGDRVVALPEDMTKYGSSEVLYGAVYMGQNVVFKPRVDFHLKLYNTLHHQALLVKKSLHPGAPFNLKYKVFADFDFNQRLFKSGAHFSYCEDLKCYALPGGVSDEAAFSESLMVIRKNFGPIWALIASVAHRCMHRFPFMSFLRPLQPIARRGDC</sequence>
<keyword evidence="3" id="KW-1185">Reference proteome</keyword>
<dbReference type="PANTHER" id="PTHR43685:SF11">
    <property type="entry name" value="GLYCOSYLTRANSFERASE TAGX-RELATED"/>
    <property type="match status" value="1"/>
</dbReference>
<gene>
    <name evidence="2" type="ORF">KI810_08115</name>
</gene>
<dbReference type="Gene3D" id="3.90.550.10">
    <property type="entry name" value="Spore Coat Polysaccharide Biosynthesis Protein SpsA, Chain A"/>
    <property type="match status" value="1"/>
</dbReference>
<comment type="caution">
    <text evidence="2">The sequence shown here is derived from an EMBL/GenBank/DDBJ whole genome shotgun (WGS) entry which is preliminary data.</text>
</comment>
<organism evidence="2 3">
    <name type="scientific">Geomobilimonas luticola</name>
    <dbReference type="NCBI Taxonomy" id="1114878"/>
    <lineage>
        <taxon>Bacteria</taxon>
        <taxon>Pseudomonadati</taxon>
        <taxon>Thermodesulfobacteriota</taxon>
        <taxon>Desulfuromonadia</taxon>
        <taxon>Geobacterales</taxon>
        <taxon>Geobacteraceae</taxon>
        <taxon>Geomobilimonas</taxon>
    </lineage>
</organism>
<dbReference type="Proteomes" id="UP000756860">
    <property type="component" value="Unassembled WGS sequence"/>
</dbReference>
<dbReference type="EMBL" id="JAHCVK010000002">
    <property type="protein sequence ID" value="MBT0653018.1"/>
    <property type="molecule type" value="Genomic_DNA"/>
</dbReference>
<proteinExistence type="predicted"/>
<dbReference type="InterPro" id="IPR001173">
    <property type="entry name" value="Glyco_trans_2-like"/>
</dbReference>
<dbReference type="RefSeq" id="WP_214175003.1">
    <property type="nucleotide sequence ID" value="NZ_JAHCVK010000002.1"/>
</dbReference>
<protein>
    <submittedName>
        <fullName evidence="2">Glycosyltransferase</fullName>
    </submittedName>
</protein>
<dbReference type="InterPro" id="IPR050834">
    <property type="entry name" value="Glycosyltransf_2"/>
</dbReference>
<dbReference type="InterPro" id="IPR029044">
    <property type="entry name" value="Nucleotide-diphossugar_trans"/>
</dbReference>
<accession>A0ABS5SCB4</accession>